<evidence type="ECO:0000256" key="5">
    <source>
        <dbReference type="ARBA" id="ARBA00023187"/>
    </source>
</evidence>
<dbReference type="SMART" id="SM01115">
    <property type="entry name" value="cwf21"/>
    <property type="match status" value="1"/>
</dbReference>
<dbReference type="Proteomes" id="UP000054144">
    <property type="component" value="Unassembled WGS sequence"/>
</dbReference>
<keyword evidence="5" id="KW-0508">mRNA splicing</keyword>
<gene>
    <name evidence="9" type="ORF">FISHEDRAFT_29746</name>
</gene>
<evidence type="ECO:0000256" key="4">
    <source>
        <dbReference type="ARBA" id="ARBA00022728"/>
    </source>
</evidence>
<evidence type="ECO:0000259" key="8">
    <source>
        <dbReference type="SMART" id="SM01115"/>
    </source>
</evidence>
<name>A0A0D7ANJ7_9AGAR</name>
<dbReference type="GO" id="GO:0005681">
    <property type="term" value="C:spliceosomal complex"/>
    <property type="evidence" value="ECO:0007669"/>
    <property type="project" value="UniProtKB-KW"/>
</dbReference>
<evidence type="ECO:0000256" key="2">
    <source>
        <dbReference type="ARBA" id="ARBA00005954"/>
    </source>
</evidence>
<dbReference type="Pfam" id="PF08312">
    <property type="entry name" value="cwf21"/>
    <property type="match status" value="1"/>
</dbReference>
<accession>A0A0D7ANJ7</accession>
<evidence type="ECO:0000256" key="7">
    <source>
        <dbReference type="SAM" id="MobiDB-lite"/>
    </source>
</evidence>
<dbReference type="InterPro" id="IPR051372">
    <property type="entry name" value="CWC21"/>
</dbReference>
<dbReference type="PANTHER" id="PTHR36562">
    <property type="entry name" value="SERINE/ARGININE REPETITIVE MATRIX 2"/>
    <property type="match status" value="1"/>
</dbReference>
<proteinExistence type="inferred from homology"/>
<dbReference type="InterPro" id="IPR013170">
    <property type="entry name" value="mRNA_splic_Cwf21_dom"/>
</dbReference>
<keyword evidence="10" id="KW-1185">Reference proteome</keyword>
<feature type="region of interest" description="Disordered" evidence="7">
    <location>
        <begin position="143"/>
        <end position="203"/>
    </location>
</feature>
<feature type="domain" description="CWF21" evidence="8">
    <location>
        <begin position="56"/>
        <end position="101"/>
    </location>
</feature>
<comment type="similarity">
    <text evidence="2">Belongs to the CWC21 family.</text>
</comment>
<dbReference type="EMBL" id="KN881617">
    <property type="protein sequence ID" value="KIY53435.1"/>
    <property type="molecule type" value="Genomic_DNA"/>
</dbReference>
<evidence type="ECO:0000256" key="6">
    <source>
        <dbReference type="ARBA" id="ARBA00023242"/>
    </source>
</evidence>
<keyword evidence="3" id="KW-0507">mRNA processing</keyword>
<dbReference type="GO" id="GO:0006397">
    <property type="term" value="P:mRNA processing"/>
    <property type="evidence" value="ECO:0007669"/>
    <property type="project" value="UniProtKB-KW"/>
</dbReference>
<keyword evidence="6" id="KW-0539">Nucleus</keyword>
<sequence length="203" mass="23485">MYNGIGLTTPRGSGTNGYVIRNLSAMRPHQSESAADRAAAWDVAPPKHREPDQAILEHERLRQVEVKCLELQLQLEDDGVDEDEIADRVDALRTKLVTDSNNAAAKSAKLLKPSDTHALAAAKKDEMAKMAAALGVRKDYQEGDAWNKDKIEEERRARATERAEREERREKDRLRMQEQKERWMKEQKERDRLRRRREDAMRK</sequence>
<dbReference type="OrthoDB" id="10267305at2759"/>
<dbReference type="GO" id="GO:0008380">
    <property type="term" value="P:RNA splicing"/>
    <property type="evidence" value="ECO:0007669"/>
    <property type="project" value="UniProtKB-KW"/>
</dbReference>
<dbReference type="Gene3D" id="6.10.140.420">
    <property type="match status" value="1"/>
</dbReference>
<dbReference type="AlphaFoldDB" id="A0A0D7ANJ7"/>
<evidence type="ECO:0000256" key="1">
    <source>
        <dbReference type="ARBA" id="ARBA00004123"/>
    </source>
</evidence>
<reference evidence="9 10" key="1">
    <citation type="journal article" date="2015" name="Fungal Genet. Biol.">
        <title>Evolution of novel wood decay mechanisms in Agaricales revealed by the genome sequences of Fistulina hepatica and Cylindrobasidium torrendii.</title>
        <authorList>
            <person name="Floudas D."/>
            <person name="Held B.W."/>
            <person name="Riley R."/>
            <person name="Nagy L.G."/>
            <person name="Koehler G."/>
            <person name="Ransdell A.S."/>
            <person name="Younus H."/>
            <person name="Chow J."/>
            <person name="Chiniquy J."/>
            <person name="Lipzen A."/>
            <person name="Tritt A."/>
            <person name="Sun H."/>
            <person name="Haridas S."/>
            <person name="LaButti K."/>
            <person name="Ohm R.A."/>
            <person name="Kues U."/>
            <person name="Blanchette R.A."/>
            <person name="Grigoriev I.V."/>
            <person name="Minto R.E."/>
            <person name="Hibbett D.S."/>
        </authorList>
    </citation>
    <scope>NUCLEOTIDE SEQUENCE [LARGE SCALE GENOMIC DNA]</scope>
    <source>
        <strain evidence="9 10">ATCC 64428</strain>
    </source>
</reference>
<dbReference type="PANTHER" id="PTHR36562:SF5">
    <property type="entry name" value="SERINE_ARGININE REPETITIVE MATRIX 2"/>
    <property type="match status" value="1"/>
</dbReference>
<keyword evidence="4" id="KW-0747">Spliceosome</keyword>
<evidence type="ECO:0000313" key="10">
    <source>
        <dbReference type="Proteomes" id="UP000054144"/>
    </source>
</evidence>
<feature type="non-terminal residue" evidence="9">
    <location>
        <position position="203"/>
    </location>
</feature>
<protein>
    <submittedName>
        <fullName evidence="9">Cwf21-domain-containing protein</fullName>
    </submittedName>
</protein>
<evidence type="ECO:0000256" key="3">
    <source>
        <dbReference type="ARBA" id="ARBA00022664"/>
    </source>
</evidence>
<comment type="subcellular location">
    <subcellularLocation>
        <location evidence="1">Nucleus</location>
    </subcellularLocation>
</comment>
<organism evidence="9 10">
    <name type="scientific">Fistulina hepatica ATCC 64428</name>
    <dbReference type="NCBI Taxonomy" id="1128425"/>
    <lineage>
        <taxon>Eukaryota</taxon>
        <taxon>Fungi</taxon>
        <taxon>Dikarya</taxon>
        <taxon>Basidiomycota</taxon>
        <taxon>Agaricomycotina</taxon>
        <taxon>Agaricomycetes</taxon>
        <taxon>Agaricomycetidae</taxon>
        <taxon>Agaricales</taxon>
        <taxon>Fistulinaceae</taxon>
        <taxon>Fistulina</taxon>
    </lineage>
</organism>
<evidence type="ECO:0000313" key="9">
    <source>
        <dbReference type="EMBL" id="KIY53435.1"/>
    </source>
</evidence>
<dbReference type="CDD" id="cd21372">
    <property type="entry name" value="cwf21_CWC21-like"/>
    <property type="match status" value="1"/>
</dbReference>